<evidence type="ECO:0000313" key="2">
    <source>
        <dbReference type="EMBL" id="KAF2634414.1"/>
    </source>
</evidence>
<organism evidence="2 3">
    <name type="scientific">Massarina eburnea CBS 473.64</name>
    <dbReference type="NCBI Taxonomy" id="1395130"/>
    <lineage>
        <taxon>Eukaryota</taxon>
        <taxon>Fungi</taxon>
        <taxon>Dikarya</taxon>
        <taxon>Ascomycota</taxon>
        <taxon>Pezizomycotina</taxon>
        <taxon>Dothideomycetes</taxon>
        <taxon>Pleosporomycetidae</taxon>
        <taxon>Pleosporales</taxon>
        <taxon>Massarineae</taxon>
        <taxon>Massarinaceae</taxon>
        <taxon>Massarina</taxon>
    </lineage>
</organism>
<dbReference type="EMBL" id="MU006831">
    <property type="protein sequence ID" value="KAF2634414.1"/>
    <property type="molecule type" value="Genomic_DNA"/>
</dbReference>
<name>A0A6A6RKA1_9PLEO</name>
<dbReference type="OrthoDB" id="10479521at2759"/>
<accession>A0A6A6RKA1</accession>
<dbReference type="Proteomes" id="UP000799753">
    <property type="component" value="Unassembled WGS sequence"/>
</dbReference>
<protein>
    <submittedName>
        <fullName evidence="2">Uncharacterized protein</fullName>
    </submittedName>
</protein>
<gene>
    <name evidence="2" type="ORF">P280DRAFT_554607</name>
</gene>
<feature type="transmembrane region" description="Helical" evidence="1">
    <location>
        <begin position="40"/>
        <end position="63"/>
    </location>
</feature>
<evidence type="ECO:0000313" key="3">
    <source>
        <dbReference type="Proteomes" id="UP000799753"/>
    </source>
</evidence>
<feature type="transmembrane region" description="Helical" evidence="1">
    <location>
        <begin position="221"/>
        <end position="240"/>
    </location>
</feature>
<keyword evidence="1" id="KW-0812">Transmembrane</keyword>
<keyword evidence="1" id="KW-0472">Membrane</keyword>
<feature type="transmembrane region" description="Helical" evidence="1">
    <location>
        <begin position="97"/>
        <end position="125"/>
    </location>
</feature>
<keyword evidence="1" id="KW-1133">Transmembrane helix</keyword>
<keyword evidence="3" id="KW-1185">Reference proteome</keyword>
<feature type="transmembrane region" description="Helical" evidence="1">
    <location>
        <begin position="146"/>
        <end position="166"/>
    </location>
</feature>
<evidence type="ECO:0000256" key="1">
    <source>
        <dbReference type="SAM" id="Phobius"/>
    </source>
</evidence>
<sequence>MDHDSNEQRDDSILPEEETFLAKDIMPLPCNSRHRFIEGYVHTVCALLLIPCAVALVIFPFHLGFAAHPFKMTLILNAIRYNRSSDLTLSDNTATGFAIKTTCVALFLGVFTLLMVKWASMWWWVSIRVSRDRFLQVPSSRLVRQLEIYAFMVCAGSIASFAYATYYESDAAHGSGCYLRTSGKGVLTANCSFESAACYTEGWPNFVPNSDIIFMCREAQAMRFLTLAVGLCTVGLLIVYRHQRRLRFRYTAAAQCTEFELRDQEMEESVERNS</sequence>
<proteinExistence type="predicted"/>
<reference evidence="2" key="1">
    <citation type="journal article" date="2020" name="Stud. Mycol.">
        <title>101 Dothideomycetes genomes: a test case for predicting lifestyles and emergence of pathogens.</title>
        <authorList>
            <person name="Haridas S."/>
            <person name="Albert R."/>
            <person name="Binder M."/>
            <person name="Bloem J."/>
            <person name="Labutti K."/>
            <person name="Salamov A."/>
            <person name="Andreopoulos B."/>
            <person name="Baker S."/>
            <person name="Barry K."/>
            <person name="Bills G."/>
            <person name="Bluhm B."/>
            <person name="Cannon C."/>
            <person name="Castanera R."/>
            <person name="Culley D."/>
            <person name="Daum C."/>
            <person name="Ezra D."/>
            <person name="Gonzalez J."/>
            <person name="Henrissat B."/>
            <person name="Kuo A."/>
            <person name="Liang C."/>
            <person name="Lipzen A."/>
            <person name="Lutzoni F."/>
            <person name="Magnuson J."/>
            <person name="Mondo S."/>
            <person name="Nolan M."/>
            <person name="Ohm R."/>
            <person name="Pangilinan J."/>
            <person name="Park H.-J."/>
            <person name="Ramirez L."/>
            <person name="Alfaro M."/>
            <person name="Sun H."/>
            <person name="Tritt A."/>
            <person name="Yoshinaga Y."/>
            <person name="Zwiers L.-H."/>
            <person name="Turgeon B."/>
            <person name="Goodwin S."/>
            <person name="Spatafora J."/>
            <person name="Crous P."/>
            <person name="Grigoriev I."/>
        </authorList>
    </citation>
    <scope>NUCLEOTIDE SEQUENCE</scope>
    <source>
        <strain evidence="2">CBS 473.64</strain>
    </source>
</reference>
<dbReference type="AlphaFoldDB" id="A0A6A6RKA1"/>